<reference evidence="1 2" key="1">
    <citation type="submission" date="2018-09" db="EMBL/GenBank/DDBJ databases">
        <title>Roseovarius spongiae sp. nov., isolated from a marine sponge.</title>
        <authorList>
            <person name="Zhuang L."/>
            <person name="Luo L."/>
        </authorList>
    </citation>
    <scope>NUCLEOTIDE SEQUENCE [LARGE SCALE GENOMIC DNA]</scope>
    <source>
        <strain evidence="1 2">HN-E21</strain>
    </source>
</reference>
<dbReference type="Proteomes" id="UP000281128">
    <property type="component" value="Unassembled WGS sequence"/>
</dbReference>
<protein>
    <submittedName>
        <fullName evidence="1">Uncharacterized protein</fullName>
    </submittedName>
</protein>
<organism evidence="1 2">
    <name type="scientific">Roseovarius spongiae</name>
    <dbReference type="NCBI Taxonomy" id="2320272"/>
    <lineage>
        <taxon>Bacteria</taxon>
        <taxon>Pseudomonadati</taxon>
        <taxon>Pseudomonadota</taxon>
        <taxon>Alphaproteobacteria</taxon>
        <taxon>Rhodobacterales</taxon>
        <taxon>Roseobacteraceae</taxon>
        <taxon>Roseovarius</taxon>
    </lineage>
</organism>
<evidence type="ECO:0000313" key="1">
    <source>
        <dbReference type="EMBL" id="RKF14069.1"/>
    </source>
</evidence>
<comment type="caution">
    <text evidence="1">The sequence shown here is derived from an EMBL/GenBank/DDBJ whole genome shotgun (WGS) entry which is preliminary data.</text>
</comment>
<dbReference type="RefSeq" id="WP_121167552.1">
    <property type="nucleotide sequence ID" value="NZ_RAPE01000003.1"/>
</dbReference>
<sequence length="157" mass="17647">MGTYDLNRIENLERGLTQPQAEKLENVRQNLALSLAREYGNRLSPMMAEKLVREVILRPEVLAHLEGATVAELPSDAGSWARWARDAVSACELSQRSLAASDEDLRERLKNEVLAEIPRARKMAMARDEGKLDCYVSEQVAQRFEHEIAKGYGHGTV</sequence>
<dbReference type="EMBL" id="RAPE01000003">
    <property type="protein sequence ID" value="RKF14069.1"/>
    <property type="molecule type" value="Genomic_DNA"/>
</dbReference>
<proteinExistence type="predicted"/>
<accession>A0A3A8B530</accession>
<dbReference type="AlphaFoldDB" id="A0A3A8B530"/>
<keyword evidence="2" id="KW-1185">Reference proteome</keyword>
<name>A0A3A8B530_9RHOB</name>
<evidence type="ECO:0000313" key="2">
    <source>
        <dbReference type="Proteomes" id="UP000281128"/>
    </source>
</evidence>
<dbReference type="OrthoDB" id="9828985at2"/>
<gene>
    <name evidence="1" type="ORF">D6850_12930</name>
</gene>